<evidence type="ECO:0000313" key="3">
    <source>
        <dbReference type="EMBL" id="CAI9556835.1"/>
    </source>
</evidence>
<dbReference type="PANTHER" id="PTHR13817:SF151">
    <property type="entry name" value="TITIN"/>
    <property type="match status" value="1"/>
</dbReference>
<evidence type="ECO:0000256" key="1">
    <source>
        <dbReference type="ARBA" id="ARBA00022737"/>
    </source>
</evidence>
<dbReference type="SMART" id="SM00060">
    <property type="entry name" value="FN3"/>
    <property type="match status" value="2"/>
</dbReference>
<dbReference type="InterPro" id="IPR036116">
    <property type="entry name" value="FN3_sf"/>
</dbReference>
<protein>
    <recommendedName>
        <fullName evidence="2">Fibronectin type-III domain-containing protein</fullName>
    </recommendedName>
</protein>
<feature type="domain" description="Fibronectin type-III" evidence="2">
    <location>
        <begin position="1"/>
        <end position="89"/>
    </location>
</feature>
<dbReference type="Proteomes" id="UP001162483">
    <property type="component" value="Unassembled WGS sequence"/>
</dbReference>
<comment type="caution">
    <text evidence="3">The sequence shown here is derived from an EMBL/GenBank/DDBJ whole genome shotgun (WGS) entry which is preliminary data.</text>
</comment>
<keyword evidence="4" id="KW-1185">Reference proteome</keyword>
<dbReference type="SUPFAM" id="SSF49265">
    <property type="entry name" value="Fibronectin type III"/>
    <property type="match status" value="1"/>
</dbReference>
<accession>A0ABN9C9T4</accession>
<evidence type="ECO:0000259" key="2">
    <source>
        <dbReference type="PROSITE" id="PS50853"/>
    </source>
</evidence>
<evidence type="ECO:0000313" key="4">
    <source>
        <dbReference type="Proteomes" id="UP001162483"/>
    </source>
</evidence>
<dbReference type="InterPro" id="IPR013783">
    <property type="entry name" value="Ig-like_fold"/>
</dbReference>
<feature type="domain" description="Fibronectin type-III" evidence="2">
    <location>
        <begin position="95"/>
        <end position="185"/>
    </location>
</feature>
<dbReference type="Pfam" id="PF00041">
    <property type="entry name" value="fn3"/>
    <property type="match status" value="2"/>
</dbReference>
<dbReference type="PRINTS" id="PR00014">
    <property type="entry name" value="FNTYPEIII"/>
</dbReference>
<dbReference type="InterPro" id="IPR050964">
    <property type="entry name" value="Striated_Muscle_Regulatory"/>
</dbReference>
<organism evidence="3 4">
    <name type="scientific">Staurois parvus</name>
    <dbReference type="NCBI Taxonomy" id="386267"/>
    <lineage>
        <taxon>Eukaryota</taxon>
        <taxon>Metazoa</taxon>
        <taxon>Chordata</taxon>
        <taxon>Craniata</taxon>
        <taxon>Vertebrata</taxon>
        <taxon>Euteleostomi</taxon>
        <taxon>Amphibia</taxon>
        <taxon>Batrachia</taxon>
        <taxon>Anura</taxon>
        <taxon>Neobatrachia</taxon>
        <taxon>Ranoidea</taxon>
        <taxon>Ranidae</taxon>
        <taxon>Staurois</taxon>
    </lineage>
</organism>
<reference evidence="3" key="1">
    <citation type="submission" date="2023-05" db="EMBL/GenBank/DDBJ databases">
        <authorList>
            <person name="Stuckert A."/>
        </authorList>
    </citation>
    <scope>NUCLEOTIDE SEQUENCE</scope>
</reference>
<gene>
    <name evidence="3" type="ORF">SPARVUS_LOCUS4591821</name>
</gene>
<keyword evidence="1" id="KW-0677">Repeat</keyword>
<dbReference type="Gene3D" id="2.60.40.10">
    <property type="entry name" value="Immunoglobulins"/>
    <property type="match status" value="2"/>
</dbReference>
<dbReference type="CDD" id="cd00063">
    <property type="entry name" value="FN3"/>
    <property type="match status" value="2"/>
</dbReference>
<sequence>MFDEVHKDHMVVSWKPPLDDGGSSITNYVIEKRDTNRDLWMPVTSATTKTTCKVPKLIEGREYIIRICAENTYGISDPLLSDEMKAKDRFRVPEAPEQPLVKEVTKESVLLLWNRPRDGGKPIFAYIVEKKETMANRWTKVSREPIYPDTQVRVTDLLEGCEYEFRVSAENEVVSVIQVHHLNQCSSMIQ</sequence>
<name>A0ABN9C9T4_9NEOB</name>
<dbReference type="PANTHER" id="PTHR13817">
    <property type="entry name" value="TITIN"/>
    <property type="match status" value="1"/>
</dbReference>
<dbReference type="EMBL" id="CATNWA010008786">
    <property type="protein sequence ID" value="CAI9556835.1"/>
    <property type="molecule type" value="Genomic_DNA"/>
</dbReference>
<dbReference type="PROSITE" id="PS50853">
    <property type="entry name" value="FN3"/>
    <property type="match status" value="2"/>
</dbReference>
<proteinExistence type="predicted"/>
<dbReference type="InterPro" id="IPR003961">
    <property type="entry name" value="FN3_dom"/>
</dbReference>